<dbReference type="PANTHER" id="PTHR20275">
    <property type="entry name" value="NAD KINASE"/>
    <property type="match status" value="1"/>
</dbReference>
<dbReference type="InterPro" id="IPR016064">
    <property type="entry name" value="NAD/diacylglycerol_kinase_sf"/>
</dbReference>
<dbReference type="InterPro" id="IPR017437">
    <property type="entry name" value="ATP-NAD_kinase_PpnK-typ_C"/>
</dbReference>
<dbReference type="Proteomes" id="UP000002872">
    <property type="component" value="Unassembled WGS sequence"/>
</dbReference>
<dbReference type="OrthoDB" id="24581at2759"/>
<gene>
    <name evidence="1" type="ORF">NEQG_01946</name>
</gene>
<dbReference type="GO" id="GO:0019674">
    <property type="term" value="P:NAD+ metabolic process"/>
    <property type="evidence" value="ECO:0007669"/>
    <property type="project" value="InterPro"/>
</dbReference>
<dbReference type="SUPFAM" id="SSF111331">
    <property type="entry name" value="NAD kinase/diacylglycerol kinase-like"/>
    <property type="match status" value="1"/>
</dbReference>
<accession>I3EF77</accession>
<dbReference type="Gene3D" id="2.60.200.30">
    <property type="entry name" value="Probable inorganic polyphosphate/atp-NAD kinase, domain 2"/>
    <property type="match status" value="1"/>
</dbReference>
<dbReference type="EMBL" id="GL870880">
    <property type="protein sequence ID" value="EIJ87874.1"/>
    <property type="molecule type" value="Genomic_DNA"/>
</dbReference>
<dbReference type="PANTHER" id="PTHR20275:SF43">
    <property type="entry name" value="BIFUNCTIONAL NADP PHOSPHATASE_NAD KINASE"/>
    <property type="match status" value="1"/>
</dbReference>
<dbReference type="VEuPathDB" id="MicrosporidiaDB:NEQG_01946"/>
<evidence type="ECO:0000313" key="1">
    <source>
        <dbReference type="EMBL" id="EIJ87874.1"/>
    </source>
</evidence>
<sequence length="318" mass="35377">MRCLIVARDRTELSNHENSLKNKIGRVCPVDVVDVAYLYETQEKWDLFRYTVVLTFLGDGTVLKTLSVCTGKKNGFERAEYMDFDISWPMHSSGSTPNDSDLLLDNGRSTPIIFSFDYGTKGRLCNIKKEIQEEGEALLDKLLNAISQNNQEKAFELYINQTIKRNRLFINQSVYFLNDIYVYTKGKGLLGSISISINEKPVYRCIRCDGVVISTPTGSSGYNSSAGGPVIHGSVDDAIIITFVCPADKKVPPIVVSASCKIRVKNGIQNDLLFGVVDGCLSVSDYELTIEGKKEGAVYFADVTTDRIHSDFMEAIQE</sequence>
<dbReference type="GO" id="GO:0003951">
    <property type="term" value="F:NAD+ kinase activity"/>
    <property type="evidence" value="ECO:0007669"/>
    <property type="project" value="InterPro"/>
</dbReference>
<reference evidence="1" key="1">
    <citation type="submission" date="2011-01" db="EMBL/GenBank/DDBJ databases">
        <title>The Genome Sequence of Nematocida parisii strain ERTm3.</title>
        <authorList>
            <consortium name="The Broad Institute Genome Sequencing Platform"/>
            <consortium name="The Broad Institute Genome Sequencing Center for Infectious Disease"/>
            <person name="Cuomo C."/>
            <person name="Troemel E."/>
            <person name="Young S.K."/>
            <person name="Zeng Q."/>
            <person name="Gargeya S."/>
            <person name="Fitzgerald M."/>
            <person name="Haas B."/>
            <person name="Abouelleil A."/>
            <person name="Alvarado L."/>
            <person name="Arachchi H.M."/>
            <person name="Berlin A."/>
            <person name="Chapman S.B."/>
            <person name="Gearin G."/>
            <person name="Goldberg J."/>
            <person name="Griggs A."/>
            <person name="Gujja S."/>
            <person name="Hansen M."/>
            <person name="Heiman D."/>
            <person name="Howarth C."/>
            <person name="Larimer J."/>
            <person name="Lui A."/>
            <person name="MacDonald P.J.P."/>
            <person name="McCowen C."/>
            <person name="Montmayeur A."/>
            <person name="Murphy C."/>
            <person name="Neiman D."/>
            <person name="Pearson M."/>
            <person name="Priest M."/>
            <person name="Roberts A."/>
            <person name="Saif S."/>
            <person name="Shea T."/>
            <person name="Sisk P."/>
            <person name="Stolte C."/>
            <person name="Sykes S."/>
            <person name="Wortman J."/>
            <person name="Nusbaum C."/>
            <person name="Birren B."/>
        </authorList>
    </citation>
    <scope>NUCLEOTIDE SEQUENCE</scope>
    <source>
        <strain evidence="1">ERTm3</strain>
    </source>
</reference>
<evidence type="ECO:0000313" key="2">
    <source>
        <dbReference type="Proteomes" id="UP000002872"/>
    </source>
</evidence>
<dbReference type="AlphaFoldDB" id="I3EF77"/>
<dbReference type="Pfam" id="PF20143">
    <property type="entry name" value="NAD_kinase_C"/>
    <property type="match status" value="1"/>
</dbReference>
<dbReference type="GO" id="GO:0006741">
    <property type="term" value="P:NADP+ biosynthetic process"/>
    <property type="evidence" value="ECO:0007669"/>
    <property type="project" value="TreeGrafter"/>
</dbReference>
<dbReference type="InParanoid" id="I3EF77"/>
<dbReference type="STRING" id="935791.I3EF77"/>
<organism evidence="1 2">
    <name type="scientific">Nematocida parisii (strain ERTm3)</name>
    <name type="common">Nematode killer fungus</name>
    <dbReference type="NCBI Taxonomy" id="935791"/>
    <lineage>
        <taxon>Eukaryota</taxon>
        <taxon>Fungi</taxon>
        <taxon>Fungi incertae sedis</taxon>
        <taxon>Microsporidia</taxon>
        <taxon>Nematocida</taxon>
    </lineage>
</organism>
<protein>
    <submittedName>
        <fullName evidence="1">Uncharacterized protein</fullName>
    </submittedName>
</protein>
<keyword evidence="2" id="KW-1185">Reference proteome</keyword>
<dbReference type="HOGENOM" id="CLU_883047_0_0_1"/>
<proteinExistence type="predicted"/>
<name>I3EF77_NEMP3</name>
<dbReference type="OMA" id="SASCKIR"/>